<evidence type="ECO:0000313" key="2">
    <source>
        <dbReference type="EMBL" id="KKM83702.1"/>
    </source>
</evidence>
<dbReference type="GO" id="GO:0003677">
    <property type="term" value="F:DNA binding"/>
    <property type="evidence" value="ECO:0007669"/>
    <property type="project" value="InterPro"/>
</dbReference>
<dbReference type="GO" id="GO:0016987">
    <property type="term" value="F:sigma factor activity"/>
    <property type="evidence" value="ECO:0007669"/>
    <property type="project" value="InterPro"/>
</dbReference>
<protein>
    <recommendedName>
        <fullName evidence="1">HTH IS408-type domain-containing protein</fullName>
    </recommendedName>
</protein>
<sequence>MPTGRLTMRRIRDVLRLRFAQGLSERAIAASLGLGKGSVGTYLRRARDAGLAWPLPEGLDDDSLELLLFPNASDVSDPDRPVPDWAVIDKDLRRRSVTRMLLWQEYRAQHPNGFGYTWFCTHFEAWKGRVRPSMRQTHVGGEKGR</sequence>
<dbReference type="InterPro" id="IPR036388">
    <property type="entry name" value="WH-like_DNA-bd_sf"/>
</dbReference>
<dbReference type="PANTHER" id="PTHR35004">
    <property type="entry name" value="TRANSPOSASE RV3428C-RELATED"/>
    <property type="match status" value="1"/>
</dbReference>
<dbReference type="InterPro" id="IPR013324">
    <property type="entry name" value="RNA_pol_sigma_r3/r4-like"/>
</dbReference>
<dbReference type="PROSITE" id="PS50532">
    <property type="entry name" value="HTH_IS408"/>
    <property type="match status" value="1"/>
</dbReference>
<accession>A0A0F9NR11</accession>
<dbReference type="InterPro" id="IPR017895">
    <property type="entry name" value="HTH_IS408/IS1162_type"/>
</dbReference>
<organism evidence="2">
    <name type="scientific">marine sediment metagenome</name>
    <dbReference type="NCBI Taxonomy" id="412755"/>
    <lineage>
        <taxon>unclassified sequences</taxon>
        <taxon>metagenomes</taxon>
        <taxon>ecological metagenomes</taxon>
    </lineage>
</organism>
<name>A0A0F9NR11_9ZZZZ</name>
<gene>
    <name evidence="2" type="ORF">LCGC14_1306660</name>
</gene>
<dbReference type="Pfam" id="PF08281">
    <property type="entry name" value="Sigma70_r4_2"/>
    <property type="match status" value="1"/>
</dbReference>
<proteinExistence type="predicted"/>
<reference evidence="2" key="1">
    <citation type="journal article" date="2015" name="Nature">
        <title>Complex archaea that bridge the gap between prokaryotes and eukaryotes.</title>
        <authorList>
            <person name="Spang A."/>
            <person name="Saw J.H."/>
            <person name="Jorgensen S.L."/>
            <person name="Zaremba-Niedzwiedzka K."/>
            <person name="Martijn J."/>
            <person name="Lind A.E."/>
            <person name="van Eijk R."/>
            <person name="Schleper C."/>
            <person name="Guy L."/>
            <person name="Ettema T.J."/>
        </authorList>
    </citation>
    <scope>NUCLEOTIDE SEQUENCE</scope>
</reference>
<dbReference type="EMBL" id="LAZR01007674">
    <property type="protein sequence ID" value="KKM83702.1"/>
    <property type="molecule type" value="Genomic_DNA"/>
</dbReference>
<comment type="caution">
    <text evidence="2">The sequence shown here is derived from an EMBL/GenBank/DDBJ whole genome shotgun (WGS) entry which is preliminary data.</text>
</comment>
<dbReference type="AlphaFoldDB" id="A0A0F9NR11"/>
<dbReference type="Gene3D" id="1.10.10.10">
    <property type="entry name" value="Winged helix-like DNA-binding domain superfamily/Winged helix DNA-binding domain"/>
    <property type="match status" value="1"/>
</dbReference>
<dbReference type="InterPro" id="IPR013249">
    <property type="entry name" value="RNA_pol_sigma70_r4_t2"/>
</dbReference>
<evidence type="ECO:0000259" key="1">
    <source>
        <dbReference type="PROSITE" id="PS50532"/>
    </source>
</evidence>
<dbReference type="SUPFAM" id="SSF88659">
    <property type="entry name" value="Sigma3 and sigma4 domains of RNA polymerase sigma factors"/>
    <property type="match status" value="1"/>
</dbReference>
<feature type="domain" description="HTH IS408-type" evidence="1">
    <location>
        <begin position="11"/>
        <end position="92"/>
    </location>
</feature>
<dbReference type="PANTHER" id="PTHR35004:SF8">
    <property type="entry name" value="TRANSPOSASE RV3428C-RELATED"/>
    <property type="match status" value="1"/>
</dbReference>
<dbReference type="GO" id="GO:0006352">
    <property type="term" value="P:DNA-templated transcription initiation"/>
    <property type="evidence" value="ECO:0007669"/>
    <property type="project" value="InterPro"/>
</dbReference>